<evidence type="ECO:0000313" key="3">
    <source>
        <dbReference type="Proteomes" id="UP000324800"/>
    </source>
</evidence>
<comment type="caution">
    <text evidence="2">The sequence shown here is derived from an EMBL/GenBank/DDBJ whole genome shotgun (WGS) entry which is preliminary data.</text>
</comment>
<evidence type="ECO:0000256" key="1">
    <source>
        <dbReference type="SAM" id="Coils"/>
    </source>
</evidence>
<organism evidence="2 3">
    <name type="scientific">Streblomastix strix</name>
    <dbReference type="NCBI Taxonomy" id="222440"/>
    <lineage>
        <taxon>Eukaryota</taxon>
        <taxon>Metamonada</taxon>
        <taxon>Preaxostyla</taxon>
        <taxon>Oxymonadida</taxon>
        <taxon>Streblomastigidae</taxon>
        <taxon>Streblomastix</taxon>
    </lineage>
</organism>
<feature type="non-terminal residue" evidence="2">
    <location>
        <position position="323"/>
    </location>
</feature>
<dbReference type="EMBL" id="SNRW01006271">
    <property type="protein sequence ID" value="KAA6383386.1"/>
    <property type="molecule type" value="Genomic_DNA"/>
</dbReference>
<dbReference type="Proteomes" id="UP000324800">
    <property type="component" value="Unassembled WGS sequence"/>
</dbReference>
<keyword evidence="1" id="KW-0175">Coiled coil</keyword>
<feature type="coiled-coil region" evidence="1">
    <location>
        <begin position="32"/>
        <end position="108"/>
    </location>
</feature>
<sequence>MTTEESTSVETISNESINVKHITIEKGSKRQYNRKTKSEDKAKEQMDKLLEQQELARIKCEQDEFDEQKKEVEEQEFTKHIMEDIDQKKVKEQQKQEQQIEMDQFLEKLIPIAAQMKEETVSKTIMERVKNAMISTVNYTKIGQKEGEKKQVTGKLIDLTLVEDGDLCVIDFDINKKLSIEETDKIRQNIIDNMLPANVGQVKTAHGGLHAYCNRDGYTLPSNRCVKCIVLDNIEIYIFGQMFKYKEHGAMEQKELVQNRVVGPNSSFRETKNNKRDTLKYEAVNDWANMTHLASLREILDSWNVDIEIPFKDYVDKVNMREF</sequence>
<reference evidence="2 3" key="1">
    <citation type="submission" date="2019-03" db="EMBL/GenBank/DDBJ databases">
        <title>Single cell metagenomics reveals metabolic interactions within the superorganism composed of flagellate Streblomastix strix and complex community of Bacteroidetes bacteria on its surface.</title>
        <authorList>
            <person name="Treitli S.C."/>
            <person name="Kolisko M."/>
            <person name="Husnik F."/>
            <person name="Keeling P."/>
            <person name="Hampl V."/>
        </authorList>
    </citation>
    <scope>NUCLEOTIDE SEQUENCE [LARGE SCALE GENOMIC DNA]</scope>
    <source>
        <strain evidence="2">ST1C</strain>
    </source>
</reference>
<evidence type="ECO:0000313" key="2">
    <source>
        <dbReference type="EMBL" id="KAA6383386.1"/>
    </source>
</evidence>
<protein>
    <submittedName>
        <fullName evidence="2">Uncharacterized protein</fullName>
    </submittedName>
</protein>
<name>A0A5J4VLP9_9EUKA</name>
<dbReference type="AlphaFoldDB" id="A0A5J4VLP9"/>
<proteinExistence type="predicted"/>
<gene>
    <name evidence="2" type="ORF">EZS28_021086</name>
</gene>
<accession>A0A5J4VLP9</accession>